<evidence type="ECO:0000256" key="1">
    <source>
        <dbReference type="ARBA" id="ARBA00004123"/>
    </source>
</evidence>
<dbReference type="InterPro" id="IPR040122">
    <property type="entry name" value="Importin_beta"/>
</dbReference>
<dbReference type="PROSITE" id="PS50077">
    <property type="entry name" value="HEAT_REPEAT"/>
    <property type="match status" value="1"/>
</dbReference>
<keyword evidence="3" id="KW-0813">Transport</keyword>
<dbReference type="PANTHER" id="PTHR10527">
    <property type="entry name" value="IMPORTIN BETA"/>
    <property type="match status" value="1"/>
</dbReference>
<dbReference type="Gene3D" id="1.25.10.10">
    <property type="entry name" value="Leucine-rich Repeat Variant"/>
    <property type="match status" value="1"/>
</dbReference>
<dbReference type="InterPro" id="IPR011989">
    <property type="entry name" value="ARM-like"/>
</dbReference>
<keyword evidence="5" id="KW-0677">Repeat</keyword>
<feature type="domain" description="TOG" evidence="9">
    <location>
        <begin position="173"/>
        <end position="406"/>
    </location>
</feature>
<dbReference type="InterPro" id="IPR034085">
    <property type="entry name" value="TOG"/>
</dbReference>
<gene>
    <name evidence="10" type="ORF">PNOK_0413200</name>
</gene>
<dbReference type="InterPro" id="IPR021133">
    <property type="entry name" value="HEAT_type_2"/>
</dbReference>
<evidence type="ECO:0000256" key="3">
    <source>
        <dbReference type="ARBA" id="ARBA00022448"/>
    </source>
</evidence>
<evidence type="ECO:0000256" key="6">
    <source>
        <dbReference type="ARBA" id="ARBA00022927"/>
    </source>
</evidence>
<keyword evidence="7" id="KW-0539">Nucleus</keyword>
<protein>
    <submittedName>
        <fullName evidence="10">ARM repeat-containing</fullName>
    </submittedName>
</protein>
<dbReference type="EMBL" id="NBII01000003">
    <property type="protein sequence ID" value="PAV21505.1"/>
    <property type="molecule type" value="Genomic_DNA"/>
</dbReference>
<dbReference type="Pfam" id="PF25574">
    <property type="entry name" value="TPR_IMB1"/>
    <property type="match status" value="1"/>
</dbReference>
<evidence type="ECO:0000313" key="11">
    <source>
        <dbReference type="Proteomes" id="UP000217199"/>
    </source>
</evidence>
<dbReference type="GO" id="GO:0006606">
    <property type="term" value="P:protein import into nucleus"/>
    <property type="evidence" value="ECO:0007669"/>
    <property type="project" value="InterPro"/>
</dbReference>
<evidence type="ECO:0000256" key="4">
    <source>
        <dbReference type="ARBA" id="ARBA00022490"/>
    </source>
</evidence>
<dbReference type="SUPFAM" id="SSF48371">
    <property type="entry name" value="ARM repeat"/>
    <property type="match status" value="2"/>
</dbReference>
<comment type="subcellular location">
    <subcellularLocation>
        <location evidence="2">Cytoplasm</location>
    </subcellularLocation>
    <subcellularLocation>
        <location evidence="1">Nucleus</location>
    </subcellularLocation>
</comment>
<dbReference type="OrthoDB" id="7862313at2759"/>
<feature type="repeat" description="HEAT" evidence="8">
    <location>
        <begin position="4"/>
        <end position="42"/>
    </location>
</feature>
<proteinExistence type="predicted"/>
<dbReference type="InterPro" id="IPR058584">
    <property type="entry name" value="IMB1_TNPO1-like_TPR"/>
</dbReference>
<dbReference type="STRING" id="2282107.A0A286UPV8"/>
<comment type="caution">
    <text evidence="10">The sequence shown here is derived from an EMBL/GenBank/DDBJ whole genome shotgun (WGS) entry which is preliminary data.</text>
</comment>
<keyword evidence="11" id="KW-1185">Reference proteome</keyword>
<sequence>MNELFGLFHQLLQDPESADVRVTAARALGVLAQYIGSDEKNEIQQFQQLLPALIAVVQGCLDSSDETGARQLFDVFETLLILEVPLLSKHIPQLVGFFLKCGANRSYDDELRIMSLNALSWTIKYKKTKVQASGLAPDLLTGLMPVTTGEEPEELEDDAPCRSALRIIDTLSTSLPPAQVFPALRELINQYMSQADPSARRGALLALGVAVEGVSEYMQPHVEAAVWPIVEAGLADADASVRRAACTAVGCICEWLEESAASRHSTLVPALMRLVADPSTQRTACTALDALLEVLGDTIGQYLQLLMETLSGLLDTAPTKIKAVVTGAIGSAAHASKSAFLPYFNQTMQRMGPFLQLKGEGEESELRGITMDAIGTFAEAVGAEAFRPYLSEMMTQAFSGAQSDNARLRECSFLFFGVMSRVFGEEFAPFLPQVVPSLLSSLNQSEHGETDILDSSEAAELFSTGSPSSTVVNVTDGDRSIDDDAESLDAEKMIEVNSAIAVEKEIAADTLGTVFAATSNHFLPFVEKAALELVNLLPHYYEGIRKSATESLLEIIRTFYTPSDWLPGIQVKVPIHQNVKDLIGHALPALLDMYETEDDNNIAIQILEQKALCQQDPDQDEDEEPLEDQAEYDSVLISSAGDLVAALASTLGSDFGGAFQRFYPLIAKFYKKGRSLSDRSSAIGTLAEIISGMKDSITPSTELLFNLFYQALQDPDAEVYSNAAFGVGLLVEHSAQDLSPQYSLLLSALLPLFEIAPGSPPSKMTARDNAAGAVGRIIVRNTTAVPLEQVLPIFIGALPLTNDFLENRPVFRALFHLFRVQPAALTPYIEKLLSVFGHVLDPSLPDQLGTESRSELLTLINALNAEDPVTVKNAGLAPYVSA</sequence>
<dbReference type="Proteomes" id="UP000217199">
    <property type="component" value="Unassembled WGS sequence"/>
</dbReference>
<evidence type="ECO:0000313" key="10">
    <source>
        <dbReference type="EMBL" id="PAV21505.1"/>
    </source>
</evidence>
<dbReference type="InParanoid" id="A0A286UPV8"/>
<organism evidence="10 11">
    <name type="scientific">Pyrrhoderma noxium</name>
    <dbReference type="NCBI Taxonomy" id="2282107"/>
    <lineage>
        <taxon>Eukaryota</taxon>
        <taxon>Fungi</taxon>
        <taxon>Dikarya</taxon>
        <taxon>Basidiomycota</taxon>
        <taxon>Agaricomycotina</taxon>
        <taxon>Agaricomycetes</taxon>
        <taxon>Hymenochaetales</taxon>
        <taxon>Hymenochaetaceae</taxon>
        <taxon>Pyrrhoderma</taxon>
    </lineage>
</organism>
<evidence type="ECO:0000256" key="5">
    <source>
        <dbReference type="ARBA" id="ARBA00022737"/>
    </source>
</evidence>
<dbReference type="AlphaFoldDB" id="A0A286UPV8"/>
<dbReference type="InterPro" id="IPR016024">
    <property type="entry name" value="ARM-type_fold"/>
</dbReference>
<dbReference type="InterPro" id="IPR057672">
    <property type="entry name" value="TPR_IPO4/5"/>
</dbReference>
<dbReference type="Pfam" id="PF25780">
    <property type="entry name" value="TPR_IPO5"/>
    <property type="match status" value="1"/>
</dbReference>
<dbReference type="FunCoup" id="A0A286UPV8">
    <property type="interactions" value="570"/>
</dbReference>
<dbReference type="SMART" id="SM01349">
    <property type="entry name" value="TOG"/>
    <property type="match status" value="1"/>
</dbReference>
<evidence type="ECO:0000256" key="2">
    <source>
        <dbReference type="ARBA" id="ARBA00004496"/>
    </source>
</evidence>
<evidence type="ECO:0000259" key="9">
    <source>
        <dbReference type="SMART" id="SM01349"/>
    </source>
</evidence>
<accession>A0A286UPV8</accession>
<reference evidence="10 11" key="1">
    <citation type="journal article" date="2017" name="Mol. Ecol.">
        <title>Comparative and population genomic landscape of Phellinus noxius: A hypervariable fungus causing root rot in trees.</title>
        <authorList>
            <person name="Chung C.L."/>
            <person name="Lee T.J."/>
            <person name="Akiba M."/>
            <person name="Lee H.H."/>
            <person name="Kuo T.H."/>
            <person name="Liu D."/>
            <person name="Ke H.M."/>
            <person name="Yokoi T."/>
            <person name="Roa M.B."/>
            <person name="Lu M.J."/>
            <person name="Chang Y.Y."/>
            <person name="Ann P.J."/>
            <person name="Tsai J.N."/>
            <person name="Chen C.Y."/>
            <person name="Tzean S.S."/>
            <person name="Ota Y."/>
            <person name="Hattori T."/>
            <person name="Sahashi N."/>
            <person name="Liou R.F."/>
            <person name="Kikuchi T."/>
            <person name="Tsai I.J."/>
        </authorList>
    </citation>
    <scope>NUCLEOTIDE SEQUENCE [LARGE SCALE GENOMIC DNA]</scope>
    <source>
        <strain evidence="10 11">FFPRI411160</strain>
    </source>
</reference>
<evidence type="ECO:0000256" key="7">
    <source>
        <dbReference type="ARBA" id="ARBA00023242"/>
    </source>
</evidence>
<keyword evidence="6" id="KW-0653">Protein transport</keyword>
<evidence type="ECO:0000256" key="8">
    <source>
        <dbReference type="PROSITE-ProRule" id="PRU00103"/>
    </source>
</evidence>
<dbReference type="GO" id="GO:0005737">
    <property type="term" value="C:cytoplasm"/>
    <property type="evidence" value="ECO:0007669"/>
    <property type="project" value="UniProtKB-SubCell"/>
</dbReference>
<keyword evidence="4" id="KW-0963">Cytoplasm</keyword>
<name>A0A286UPV8_9AGAM</name>